<evidence type="ECO:0000313" key="3">
    <source>
        <dbReference type="EMBL" id="USQ79585.1"/>
    </source>
</evidence>
<evidence type="ECO:0000313" key="4">
    <source>
        <dbReference type="Proteomes" id="UP001056455"/>
    </source>
</evidence>
<evidence type="ECO:0000256" key="2">
    <source>
        <dbReference type="SAM" id="SignalP"/>
    </source>
</evidence>
<keyword evidence="4" id="KW-1185">Reference proteome</keyword>
<evidence type="ECO:0008006" key="5">
    <source>
        <dbReference type="Google" id="ProtNLM"/>
    </source>
</evidence>
<accession>A0ABY4YS43</accession>
<proteinExistence type="predicted"/>
<organism evidence="3 4">
    <name type="scientific">Ornithinimicrobium faecis</name>
    <dbReference type="NCBI Taxonomy" id="2934158"/>
    <lineage>
        <taxon>Bacteria</taxon>
        <taxon>Bacillati</taxon>
        <taxon>Actinomycetota</taxon>
        <taxon>Actinomycetes</taxon>
        <taxon>Micrococcales</taxon>
        <taxon>Ornithinimicrobiaceae</taxon>
        <taxon>Ornithinimicrobium</taxon>
    </lineage>
</organism>
<dbReference type="RefSeq" id="WP_252592691.1">
    <property type="nucleotide sequence ID" value="NZ_CP099489.1"/>
</dbReference>
<name>A0ABY4YS43_9MICO</name>
<feature type="region of interest" description="Disordered" evidence="1">
    <location>
        <begin position="193"/>
        <end position="224"/>
    </location>
</feature>
<dbReference type="PROSITE" id="PS51257">
    <property type="entry name" value="PROKAR_LIPOPROTEIN"/>
    <property type="match status" value="1"/>
</dbReference>
<dbReference type="Proteomes" id="UP001056455">
    <property type="component" value="Chromosome"/>
</dbReference>
<feature type="compositionally biased region" description="Low complexity" evidence="1">
    <location>
        <begin position="31"/>
        <end position="46"/>
    </location>
</feature>
<feature type="region of interest" description="Disordered" evidence="1">
    <location>
        <begin position="23"/>
        <end position="46"/>
    </location>
</feature>
<gene>
    <name evidence="3" type="ORF">NF556_18640</name>
</gene>
<feature type="chain" id="PRO_5045543173" description="DUF3558 domain-containing protein" evidence="2">
    <location>
        <begin position="21"/>
        <end position="224"/>
    </location>
</feature>
<protein>
    <recommendedName>
        <fullName evidence="5">DUF3558 domain-containing protein</fullName>
    </recommendedName>
</protein>
<sequence>MQRRTTAALSLVLLAATALAGCTSGDDEPDTSSGAAPTTEGAAPADPDWFCRLIESESVDAATDGRADVAREVEVLATADEYQCDVLVPTDDGESEVAMSLSMHRNIPGLADERLAEVQAIEGYTAGPEHLGVSYFADTLGVSVVPCKAEANGAEDDAEVPYVFVIRAPLDTDGATTASLFEPLTRMVKEMDQGYGCSPSKIHPIDQGQQTQAPGDDAETTTAP</sequence>
<keyword evidence="2" id="KW-0732">Signal</keyword>
<feature type="signal peptide" evidence="2">
    <location>
        <begin position="1"/>
        <end position="20"/>
    </location>
</feature>
<dbReference type="EMBL" id="CP099489">
    <property type="protein sequence ID" value="USQ79585.1"/>
    <property type="molecule type" value="Genomic_DNA"/>
</dbReference>
<evidence type="ECO:0000256" key="1">
    <source>
        <dbReference type="SAM" id="MobiDB-lite"/>
    </source>
</evidence>
<reference evidence="3" key="1">
    <citation type="submission" date="2022-06" db="EMBL/GenBank/DDBJ databases">
        <title>Ornithinimicrobium HY1793.</title>
        <authorList>
            <person name="Huang Y."/>
        </authorList>
    </citation>
    <scope>NUCLEOTIDE SEQUENCE</scope>
    <source>
        <strain evidence="3">HY1793</strain>
    </source>
</reference>